<reference evidence="3 4" key="1">
    <citation type="submission" date="2016-10" db="EMBL/GenBank/DDBJ databases">
        <authorList>
            <person name="de Groot N.N."/>
        </authorList>
    </citation>
    <scope>NUCLEOTIDE SEQUENCE [LARGE SCALE GENOMIC DNA]</scope>
    <source>
        <strain evidence="3 4">DSM 21035</strain>
    </source>
</reference>
<dbReference type="Gene3D" id="3.40.50.1820">
    <property type="entry name" value="alpha/beta hydrolase"/>
    <property type="match status" value="1"/>
</dbReference>
<dbReference type="OrthoDB" id="9777975at2"/>
<dbReference type="Pfam" id="PF20434">
    <property type="entry name" value="BD-FAE"/>
    <property type="match status" value="1"/>
</dbReference>
<name>A0A1H9CDU9_9FLAO</name>
<dbReference type="PANTHER" id="PTHR48081">
    <property type="entry name" value="AB HYDROLASE SUPERFAMILY PROTEIN C4A8.06C"/>
    <property type="match status" value="1"/>
</dbReference>
<organism evidence="3 4">
    <name type="scientific">Hyunsoonleella jejuensis</name>
    <dbReference type="NCBI Taxonomy" id="419940"/>
    <lineage>
        <taxon>Bacteria</taxon>
        <taxon>Pseudomonadati</taxon>
        <taxon>Bacteroidota</taxon>
        <taxon>Flavobacteriia</taxon>
        <taxon>Flavobacteriales</taxon>
        <taxon>Flavobacteriaceae</taxon>
    </lineage>
</organism>
<protein>
    <submittedName>
        <fullName evidence="3">Carboxylesterase family protein</fullName>
    </submittedName>
</protein>
<proteinExistence type="predicted"/>
<dbReference type="Proteomes" id="UP000198999">
    <property type="component" value="Unassembled WGS sequence"/>
</dbReference>
<dbReference type="PANTHER" id="PTHR48081:SF6">
    <property type="entry name" value="PEPTIDASE S9 PROLYL OLIGOPEPTIDASE CATALYTIC DOMAIN-CONTAINING PROTEIN"/>
    <property type="match status" value="1"/>
</dbReference>
<dbReference type="GO" id="GO:0016787">
    <property type="term" value="F:hydrolase activity"/>
    <property type="evidence" value="ECO:0007669"/>
    <property type="project" value="UniProtKB-KW"/>
</dbReference>
<keyword evidence="1" id="KW-0378">Hydrolase</keyword>
<evidence type="ECO:0000313" key="3">
    <source>
        <dbReference type="EMBL" id="SEP99410.1"/>
    </source>
</evidence>
<dbReference type="STRING" id="419940.SAMN05421824_0883"/>
<dbReference type="AlphaFoldDB" id="A0A1H9CDU9"/>
<feature type="domain" description="BD-FAE-like" evidence="2">
    <location>
        <begin position="49"/>
        <end position="251"/>
    </location>
</feature>
<dbReference type="InterPro" id="IPR029058">
    <property type="entry name" value="AB_hydrolase_fold"/>
</dbReference>
<dbReference type="InterPro" id="IPR049492">
    <property type="entry name" value="BD-FAE-like_dom"/>
</dbReference>
<evidence type="ECO:0000259" key="2">
    <source>
        <dbReference type="Pfam" id="PF20434"/>
    </source>
</evidence>
<keyword evidence="4" id="KW-1185">Reference proteome</keyword>
<dbReference type="InterPro" id="IPR050300">
    <property type="entry name" value="GDXG_lipolytic_enzyme"/>
</dbReference>
<evidence type="ECO:0000256" key="1">
    <source>
        <dbReference type="ARBA" id="ARBA00022801"/>
    </source>
</evidence>
<accession>A0A1H9CDU9</accession>
<dbReference type="EMBL" id="FOFN01000001">
    <property type="protein sequence ID" value="SEP99410.1"/>
    <property type="molecule type" value="Genomic_DNA"/>
</dbReference>
<dbReference type="SUPFAM" id="SSF53474">
    <property type="entry name" value="alpha/beta-Hydrolases"/>
    <property type="match status" value="1"/>
</dbReference>
<evidence type="ECO:0000313" key="4">
    <source>
        <dbReference type="Proteomes" id="UP000198999"/>
    </source>
</evidence>
<sequence length="316" mass="36216">MTPNRIILLVSLSFNMLILNGQDLDYLNNDNYYTILNGAYGSYERNSFDIIIPKKDVEHGLVIFIHGGGFQHGDKKALYKRKQDIKTFLENNIAVATINYRFYKNNDSLGVKVSLQDIKRAIQYFRFNASKFNIDKERVGCYGGSAGAGSSLYFAYHDDLAIQGDTTLLGESTRLKCVGAIATQATYNVFKWKKIIPFMSLLVPLKRKQFYDAAANFYGYPKYKPFKKQVRKASESLDMLTMIDSEDPPTYLMNLMEANFPKNNNIIQHHRKHAVAVSRKLDKANVINYVYTSKNAESEKTIDFKISDFMVKFLKE</sequence>
<gene>
    <name evidence="3" type="ORF">SAMN05421824_0883</name>
</gene>
<dbReference type="RefSeq" id="WP_143064736.1">
    <property type="nucleotide sequence ID" value="NZ_FOFN01000001.1"/>
</dbReference>